<sequence>METGSVAVCLYRIMWGLGLRILLVLACSSCSCCSVLLANAAATRTATGDEIGTDSVLGIELNNVQLLSSKVEVSEISAFLQTTTTLPAAVAAPTNRRAVASLDYVDTASKLQATSKLELHRSLVSESNPEVMEAWEEAKAGDHGGLDQNLQDQIRMERLLRFSDYVDPSHHPPQEPPSLIDP</sequence>
<keyword evidence="2" id="KW-1185">Reference proteome</keyword>
<dbReference type="Proteomes" id="UP001497444">
    <property type="component" value="Chromosome 5"/>
</dbReference>
<protein>
    <submittedName>
        <fullName evidence="1">Uncharacterized protein</fullName>
    </submittedName>
</protein>
<dbReference type="EMBL" id="OZ020100">
    <property type="protein sequence ID" value="CAK9273600.1"/>
    <property type="molecule type" value="Genomic_DNA"/>
</dbReference>
<accession>A0ABP0X5H9</accession>
<evidence type="ECO:0000313" key="2">
    <source>
        <dbReference type="Proteomes" id="UP001497444"/>
    </source>
</evidence>
<name>A0ABP0X5H9_9BRYO</name>
<gene>
    <name evidence="1" type="ORF">CSSPJE1EN1_LOCUS19078</name>
</gene>
<proteinExistence type="predicted"/>
<organism evidence="1 2">
    <name type="scientific">Sphagnum jensenii</name>
    <dbReference type="NCBI Taxonomy" id="128206"/>
    <lineage>
        <taxon>Eukaryota</taxon>
        <taxon>Viridiplantae</taxon>
        <taxon>Streptophyta</taxon>
        <taxon>Embryophyta</taxon>
        <taxon>Bryophyta</taxon>
        <taxon>Sphagnophytina</taxon>
        <taxon>Sphagnopsida</taxon>
        <taxon>Sphagnales</taxon>
        <taxon>Sphagnaceae</taxon>
        <taxon>Sphagnum</taxon>
    </lineage>
</organism>
<reference evidence="1" key="1">
    <citation type="submission" date="2024-02" db="EMBL/GenBank/DDBJ databases">
        <authorList>
            <consortium name="ELIXIR-Norway"/>
            <consortium name="Elixir Norway"/>
        </authorList>
    </citation>
    <scope>NUCLEOTIDE SEQUENCE</scope>
</reference>
<evidence type="ECO:0000313" key="1">
    <source>
        <dbReference type="EMBL" id="CAK9273600.1"/>
    </source>
</evidence>